<sequence length="84" mass="9861">MPLLKFLFITICILWLIKMIGRLLLPVLFQKMMTKAQNQANQRYQQQQQPAPDGRIRVDYMPPKDKHPGDDAGDFVEYEEIKTP</sequence>
<dbReference type="EMBL" id="FNHH01000038">
    <property type="protein sequence ID" value="SDN07616.1"/>
    <property type="molecule type" value="Genomic_DNA"/>
</dbReference>
<accession>A0A1G9YGD7</accession>
<evidence type="ECO:0000313" key="3">
    <source>
        <dbReference type="EMBL" id="SDN07616.1"/>
    </source>
</evidence>
<gene>
    <name evidence="3" type="ORF">SAMN05421813_13822</name>
</gene>
<dbReference type="OrthoDB" id="799376at2"/>
<proteinExistence type="predicted"/>
<dbReference type="STRING" id="990371.SAMN05421813_13822"/>
<keyword evidence="2" id="KW-1133">Transmembrane helix</keyword>
<evidence type="ECO:0000256" key="2">
    <source>
        <dbReference type="SAM" id="Phobius"/>
    </source>
</evidence>
<feature type="compositionally biased region" description="Low complexity" evidence="1">
    <location>
        <begin position="39"/>
        <end position="49"/>
    </location>
</feature>
<dbReference type="RefSeq" id="WP_090706954.1">
    <property type="nucleotide sequence ID" value="NZ_FNHH01000038.1"/>
</dbReference>
<keyword evidence="4" id="KW-1185">Reference proteome</keyword>
<organism evidence="3 4">
    <name type="scientific">Daejeonella rubra</name>
    <dbReference type="NCBI Taxonomy" id="990371"/>
    <lineage>
        <taxon>Bacteria</taxon>
        <taxon>Pseudomonadati</taxon>
        <taxon>Bacteroidota</taxon>
        <taxon>Sphingobacteriia</taxon>
        <taxon>Sphingobacteriales</taxon>
        <taxon>Sphingobacteriaceae</taxon>
        <taxon>Daejeonella</taxon>
    </lineage>
</organism>
<evidence type="ECO:0000313" key="4">
    <source>
        <dbReference type="Proteomes" id="UP000199226"/>
    </source>
</evidence>
<dbReference type="Proteomes" id="UP000199226">
    <property type="component" value="Unassembled WGS sequence"/>
</dbReference>
<feature type="region of interest" description="Disordered" evidence="1">
    <location>
        <begin position="39"/>
        <end position="84"/>
    </location>
</feature>
<feature type="transmembrane region" description="Helical" evidence="2">
    <location>
        <begin position="6"/>
        <end position="25"/>
    </location>
</feature>
<reference evidence="4" key="1">
    <citation type="submission" date="2016-10" db="EMBL/GenBank/DDBJ databases">
        <authorList>
            <person name="Varghese N."/>
            <person name="Submissions S."/>
        </authorList>
    </citation>
    <scope>NUCLEOTIDE SEQUENCE [LARGE SCALE GENOMIC DNA]</scope>
    <source>
        <strain evidence="4">DSM 24536</strain>
    </source>
</reference>
<name>A0A1G9YGD7_9SPHI</name>
<evidence type="ECO:0008006" key="5">
    <source>
        <dbReference type="Google" id="ProtNLM"/>
    </source>
</evidence>
<protein>
    <recommendedName>
        <fullName evidence="5">DUF4834 domain-containing protein</fullName>
    </recommendedName>
</protein>
<feature type="compositionally biased region" description="Basic and acidic residues" evidence="1">
    <location>
        <begin position="54"/>
        <end position="70"/>
    </location>
</feature>
<keyword evidence="2" id="KW-0812">Transmembrane</keyword>
<evidence type="ECO:0000256" key="1">
    <source>
        <dbReference type="SAM" id="MobiDB-lite"/>
    </source>
</evidence>
<keyword evidence="2" id="KW-0472">Membrane</keyword>
<dbReference type="AlphaFoldDB" id="A0A1G9YGD7"/>